<evidence type="ECO:0000256" key="1">
    <source>
        <dbReference type="SAM" id="SignalP"/>
    </source>
</evidence>
<keyword evidence="1" id="KW-0732">Signal</keyword>
<evidence type="ECO:0000313" key="2">
    <source>
        <dbReference type="EMBL" id="MEW9804818.1"/>
    </source>
</evidence>
<dbReference type="RefSeq" id="WP_367721880.1">
    <property type="nucleotide sequence ID" value="NZ_JBFOCH010000018.1"/>
</dbReference>
<feature type="chain" id="PRO_5046161421" evidence="1">
    <location>
        <begin position="32"/>
        <end position="123"/>
    </location>
</feature>
<organism evidence="2 3">
    <name type="scientific">Mesorhizobium marinum</name>
    <dbReference type="NCBI Taxonomy" id="3228790"/>
    <lineage>
        <taxon>Bacteria</taxon>
        <taxon>Pseudomonadati</taxon>
        <taxon>Pseudomonadota</taxon>
        <taxon>Alphaproteobacteria</taxon>
        <taxon>Hyphomicrobiales</taxon>
        <taxon>Phyllobacteriaceae</taxon>
        <taxon>Mesorhizobium</taxon>
    </lineage>
</organism>
<dbReference type="EMBL" id="JBFOCI010000001">
    <property type="protein sequence ID" value="MEW9804818.1"/>
    <property type="molecule type" value="Genomic_DNA"/>
</dbReference>
<evidence type="ECO:0000313" key="3">
    <source>
        <dbReference type="Proteomes" id="UP001556196"/>
    </source>
</evidence>
<protein>
    <submittedName>
        <fullName evidence="2">DUF2946 family protein</fullName>
    </submittedName>
</protein>
<name>A0ABV3QV25_9HYPH</name>
<gene>
    <name evidence="2" type="ORF">ABUE31_02310</name>
</gene>
<feature type="signal peptide" evidence="1">
    <location>
        <begin position="1"/>
        <end position="31"/>
    </location>
</feature>
<reference evidence="2 3" key="1">
    <citation type="submission" date="2024-06" db="EMBL/GenBank/DDBJ databases">
        <authorList>
            <person name="Tuo L."/>
        </authorList>
    </citation>
    <scope>NUCLEOTIDE SEQUENCE [LARGE SCALE GENOMIC DNA]</scope>
    <source>
        <strain evidence="2 3">ZMM04-5</strain>
    </source>
</reference>
<accession>A0ABV3QV25</accession>
<comment type="caution">
    <text evidence="2">The sequence shown here is derived from an EMBL/GenBank/DDBJ whole genome shotgun (WGS) entry which is preliminary data.</text>
</comment>
<keyword evidence="3" id="KW-1185">Reference proteome</keyword>
<proteinExistence type="predicted"/>
<dbReference type="Proteomes" id="UP001556196">
    <property type="component" value="Unassembled WGS sequence"/>
</dbReference>
<dbReference type="InterPro" id="IPR021333">
    <property type="entry name" value="DUF2946"/>
</dbReference>
<dbReference type="Pfam" id="PF11162">
    <property type="entry name" value="DUF2946"/>
    <property type="match status" value="1"/>
</dbReference>
<sequence length="123" mass="12325">MRQSTFKAGTARIAAFVAVLALVLQSAAAFAAPPVQRDIFGNIICVDGSTGQSPRGGGHGGGHMPDCCLLSCGGLFQPVADLPAAPVWPAVETAAAAITVPTPKTITVLPTRSPANPRAPPAA</sequence>